<keyword evidence="7" id="KW-0970">Cilium biogenesis/degradation</keyword>
<keyword evidence="10" id="KW-0505">Motor protein</keyword>
<evidence type="ECO:0000256" key="9">
    <source>
        <dbReference type="ARBA" id="ARBA00023069"/>
    </source>
</evidence>
<protein>
    <submittedName>
        <fullName evidence="13">Jg4142 protein</fullName>
    </submittedName>
</protein>
<dbReference type="GO" id="GO:0035735">
    <property type="term" value="P:intraciliary transport involved in cilium assembly"/>
    <property type="evidence" value="ECO:0007669"/>
    <property type="project" value="InterPro"/>
</dbReference>
<comment type="similarity">
    <text evidence="3">Belongs to the dynein light intermediate chain family.</text>
</comment>
<name>A0A8S4RH01_9NEOP</name>
<dbReference type="Proteomes" id="UP000838756">
    <property type="component" value="Unassembled WGS sequence"/>
</dbReference>
<dbReference type="PANTHER" id="PTHR13236">
    <property type="entry name" value="DYNEIN 2 LIGHT INTERMEDIATE CHAIN, ISOFORM 2"/>
    <property type="match status" value="1"/>
</dbReference>
<sequence length="348" mass="39865">MSLPDLAAQIVNKTINELSEDTARTIIIVGSKSVNRPGNRRGRVPNPRRYVILMVGYPTVSLWKINWSEVIILLALYQLAYTIKVGYVKGKSNLLYSFLEKSEKPRETIVLEYSFGRKSSQKQGIEKTICHVWEYGGKLEMLKNVLDSVPVRGRFYYCVMVDLSKIKTMWHTLEICIKTISENSTDTTPELILIGGKYDAFKNYDSDMKKMACTTLRSVALLYNAHLLFYSNKEPQLVRKAKEMLYNIGFGNGIPLREKNTNYTKPLMIPKGLDNWDSIGVPLSTFEQIKLRHLSRIPSETEIKPEVRGLQQSHSEPTLDTLAALKYEELHNLETFDPSIDDYLMCLH</sequence>
<dbReference type="AlphaFoldDB" id="A0A8S4RH01"/>
<keyword evidence="14" id="KW-1185">Reference proteome</keyword>
<keyword evidence="5" id="KW-0963">Cytoplasm</keyword>
<keyword evidence="8" id="KW-0243">Dynein</keyword>
<evidence type="ECO:0000256" key="6">
    <source>
        <dbReference type="ARBA" id="ARBA00022701"/>
    </source>
</evidence>
<dbReference type="PANTHER" id="PTHR13236:SF0">
    <property type="entry name" value="CYTOPLASMIC DYNEIN 2 LIGHT INTERMEDIATE CHAIN 1"/>
    <property type="match status" value="1"/>
</dbReference>
<dbReference type="GO" id="GO:0035721">
    <property type="term" value="P:intraciliary retrograde transport"/>
    <property type="evidence" value="ECO:0007669"/>
    <property type="project" value="InterPro"/>
</dbReference>
<keyword evidence="12" id="KW-0966">Cell projection</keyword>
<organism evidence="13 14">
    <name type="scientific">Pararge aegeria aegeria</name>
    <dbReference type="NCBI Taxonomy" id="348720"/>
    <lineage>
        <taxon>Eukaryota</taxon>
        <taxon>Metazoa</taxon>
        <taxon>Ecdysozoa</taxon>
        <taxon>Arthropoda</taxon>
        <taxon>Hexapoda</taxon>
        <taxon>Insecta</taxon>
        <taxon>Pterygota</taxon>
        <taxon>Neoptera</taxon>
        <taxon>Endopterygota</taxon>
        <taxon>Lepidoptera</taxon>
        <taxon>Glossata</taxon>
        <taxon>Ditrysia</taxon>
        <taxon>Papilionoidea</taxon>
        <taxon>Nymphalidae</taxon>
        <taxon>Satyrinae</taxon>
        <taxon>Satyrini</taxon>
        <taxon>Parargina</taxon>
        <taxon>Pararge</taxon>
    </lineage>
</organism>
<evidence type="ECO:0000256" key="4">
    <source>
        <dbReference type="ARBA" id="ARBA00022473"/>
    </source>
</evidence>
<dbReference type="GO" id="GO:0005868">
    <property type="term" value="C:cytoplasmic dynein complex"/>
    <property type="evidence" value="ECO:0007669"/>
    <property type="project" value="InterPro"/>
</dbReference>
<comment type="caution">
    <text evidence="13">The sequence shown here is derived from an EMBL/GenBank/DDBJ whole genome shotgun (WGS) entry which is preliminary data.</text>
</comment>
<evidence type="ECO:0000256" key="7">
    <source>
        <dbReference type="ARBA" id="ARBA00022794"/>
    </source>
</evidence>
<dbReference type="GO" id="GO:0036064">
    <property type="term" value="C:ciliary basal body"/>
    <property type="evidence" value="ECO:0007669"/>
    <property type="project" value="TreeGrafter"/>
</dbReference>
<evidence type="ECO:0000256" key="10">
    <source>
        <dbReference type="ARBA" id="ARBA00023175"/>
    </source>
</evidence>
<proteinExistence type="inferred from homology"/>
<evidence type="ECO:0000256" key="1">
    <source>
        <dbReference type="ARBA" id="ARBA00004138"/>
    </source>
</evidence>
<dbReference type="InterPro" id="IPR040045">
    <property type="entry name" value="DYNC2LI1"/>
</dbReference>
<keyword evidence="9" id="KW-0969">Cilium</keyword>
<dbReference type="GO" id="GO:0045504">
    <property type="term" value="F:dynein heavy chain binding"/>
    <property type="evidence" value="ECO:0007669"/>
    <property type="project" value="TreeGrafter"/>
</dbReference>
<reference evidence="13" key="1">
    <citation type="submission" date="2022-03" db="EMBL/GenBank/DDBJ databases">
        <authorList>
            <person name="Lindestad O."/>
        </authorList>
    </citation>
    <scope>NUCLEOTIDE SEQUENCE</scope>
</reference>
<gene>
    <name evidence="13" type="primary">jg4142</name>
    <name evidence="13" type="ORF">PAEG_LOCUS12630</name>
</gene>
<dbReference type="OrthoDB" id="10263060at2759"/>
<evidence type="ECO:0000313" key="13">
    <source>
        <dbReference type="EMBL" id="CAH2234909.1"/>
    </source>
</evidence>
<comment type="subcellular location">
    <subcellularLocation>
        <location evidence="1">Cell projection</location>
        <location evidence="1">Cilium</location>
    </subcellularLocation>
    <subcellularLocation>
        <location evidence="2">Cytoplasm</location>
        <location evidence="2">Cytoskeleton</location>
    </subcellularLocation>
</comment>
<dbReference type="GO" id="GO:0005930">
    <property type="term" value="C:axoneme"/>
    <property type="evidence" value="ECO:0007669"/>
    <property type="project" value="TreeGrafter"/>
</dbReference>
<dbReference type="EMBL" id="CAKXAJ010025097">
    <property type="protein sequence ID" value="CAH2234909.1"/>
    <property type="molecule type" value="Genomic_DNA"/>
</dbReference>
<evidence type="ECO:0000256" key="8">
    <source>
        <dbReference type="ARBA" id="ARBA00023017"/>
    </source>
</evidence>
<keyword evidence="6" id="KW-0493">Microtubule</keyword>
<evidence type="ECO:0000256" key="12">
    <source>
        <dbReference type="ARBA" id="ARBA00023273"/>
    </source>
</evidence>
<evidence type="ECO:0000256" key="2">
    <source>
        <dbReference type="ARBA" id="ARBA00004245"/>
    </source>
</evidence>
<evidence type="ECO:0000313" key="14">
    <source>
        <dbReference type="Proteomes" id="UP000838756"/>
    </source>
</evidence>
<keyword evidence="11" id="KW-0206">Cytoskeleton</keyword>
<dbReference type="GO" id="GO:0005874">
    <property type="term" value="C:microtubule"/>
    <property type="evidence" value="ECO:0007669"/>
    <property type="project" value="UniProtKB-KW"/>
</dbReference>
<keyword evidence="4" id="KW-0217">Developmental protein</keyword>
<evidence type="ECO:0000256" key="11">
    <source>
        <dbReference type="ARBA" id="ARBA00023212"/>
    </source>
</evidence>
<accession>A0A8S4RH01</accession>
<evidence type="ECO:0000256" key="3">
    <source>
        <dbReference type="ARBA" id="ARBA00006831"/>
    </source>
</evidence>
<evidence type="ECO:0000256" key="5">
    <source>
        <dbReference type="ARBA" id="ARBA00022490"/>
    </source>
</evidence>